<dbReference type="GO" id="GO:0003677">
    <property type="term" value="F:DNA binding"/>
    <property type="evidence" value="ECO:0007669"/>
    <property type="project" value="UniProtKB-KW"/>
</dbReference>
<evidence type="ECO:0000256" key="3">
    <source>
        <dbReference type="ARBA" id="ARBA00005646"/>
    </source>
</evidence>
<feature type="compositionally biased region" description="Low complexity" evidence="10">
    <location>
        <begin position="216"/>
        <end position="230"/>
    </location>
</feature>
<reference evidence="13" key="2">
    <citation type="submission" date="2019-10" db="EMBL/GenBank/DDBJ databases">
        <title>A de novo genome assembly of a pear dwarfing rootstock.</title>
        <authorList>
            <person name="Wang F."/>
            <person name="Wang J."/>
            <person name="Li S."/>
            <person name="Zhang Y."/>
            <person name="Fang M."/>
            <person name="Ma L."/>
            <person name="Zhao Y."/>
            <person name="Jiang S."/>
        </authorList>
    </citation>
    <scope>NUCLEOTIDE SEQUENCE [LARGE SCALE GENOMIC DNA]</scope>
</reference>
<evidence type="ECO:0000313" key="12">
    <source>
        <dbReference type="EMBL" id="KAB2627074.1"/>
    </source>
</evidence>
<keyword evidence="13" id="KW-1185">Reference proteome</keyword>
<keyword evidence="7" id="KW-0411">Iron-sulfur</keyword>
<comment type="cofactor">
    <cofactor evidence="1">
        <name>[4Fe-4S] cluster</name>
        <dbReference type="ChEBI" id="CHEBI:49883"/>
    </cofactor>
</comment>
<evidence type="ECO:0000256" key="5">
    <source>
        <dbReference type="ARBA" id="ARBA00022723"/>
    </source>
</evidence>
<dbReference type="EMBL" id="SMOL01000157">
    <property type="protein sequence ID" value="KAB2627074.1"/>
    <property type="molecule type" value="Genomic_DNA"/>
</dbReference>
<evidence type="ECO:0000256" key="4">
    <source>
        <dbReference type="ARBA" id="ARBA00022485"/>
    </source>
</evidence>
<dbReference type="PANTHER" id="PTHR46213">
    <property type="entry name" value="TRANSCRIPTIONAL ACTIVATOR DEMETER"/>
    <property type="match status" value="1"/>
</dbReference>
<feature type="region of interest" description="Disordered" evidence="10">
    <location>
        <begin position="1713"/>
        <end position="1735"/>
    </location>
</feature>
<proteinExistence type="inferred from homology"/>
<reference evidence="12 13" key="1">
    <citation type="submission" date="2019-09" db="EMBL/GenBank/DDBJ databases">
        <authorList>
            <person name="Ou C."/>
        </authorList>
    </citation>
    <scope>NUCLEOTIDE SEQUENCE [LARGE SCALE GENOMIC DNA]</scope>
    <source>
        <strain evidence="12">S2</strain>
        <tissue evidence="12">Leaf</tissue>
    </source>
</reference>
<feature type="region of interest" description="Disordered" evidence="10">
    <location>
        <begin position="322"/>
        <end position="384"/>
    </location>
</feature>
<dbReference type="GO" id="GO:0046872">
    <property type="term" value="F:metal ion binding"/>
    <property type="evidence" value="ECO:0007669"/>
    <property type="project" value="UniProtKB-KW"/>
</dbReference>
<feature type="domain" description="HhH-GPD" evidence="11">
    <location>
        <begin position="1382"/>
        <end position="1539"/>
    </location>
</feature>
<evidence type="ECO:0000256" key="8">
    <source>
        <dbReference type="ARBA" id="ARBA00023125"/>
    </source>
</evidence>
<protein>
    <submittedName>
        <fullName evidence="12">Transcriptional activator DEMETER-like</fullName>
    </submittedName>
</protein>
<dbReference type="GO" id="GO:0035514">
    <property type="term" value="F:DNA demethylase activity"/>
    <property type="evidence" value="ECO:0007669"/>
    <property type="project" value="InterPro"/>
</dbReference>
<comment type="caution">
    <text evidence="12">The sequence shown here is derived from an EMBL/GenBank/DDBJ whole genome shotgun (WGS) entry which is preliminary data.</text>
</comment>
<feature type="compositionally biased region" description="Basic and acidic residues" evidence="10">
    <location>
        <begin position="1719"/>
        <end position="1735"/>
    </location>
</feature>
<feature type="compositionally biased region" description="Basic residues" evidence="10">
    <location>
        <begin position="351"/>
        <end position="360"/>
    </location>
</feature>
<evidence type="ECO:0000256" key="2">
    <source>
        <dbReference type="ARBA" id="ARBA00004123"/>
    </source>
</evidence>
<dbReference type="GO" id="GO:0051539">
    <property type="term" value="F:4 iron, 4 sulfur cluster binding"/>
    <property type="evidence" value="ECO:0007669"/>
    <property type="project" value="UniProtKB-KW"/>
</dbReference>
<keyword evidence="5" id="KW-0479">Metal-binding</keyword>
<name>A0A5N5HUJ4_9ROSA</name>
<evidence type="ECO:0000313" key="13">
    <source>
        <dbReference type="Proteomes" id="UP000327157"/>
    </source>
</evidence>
<dbReference type="GO" id="GO:0019104">
    <property type="term" value="F:DNA N-glycosylase activity"/>
    <property type="evidence" value="ECO:0007669"/>
    <property type="project" value="InterPro"/>
</dbReference>
<dbReference type="Proteomes" id="UP000327157">
    <property type="component" value="Chromosome 2"/>
</dbReference>
<dbReference type="CDD" id="cd00056">
    <property type="entry name" value="ENDO3c"/>
    <property type="match status" value="1"/>
</dbReference>
<evidence type="ECO:0000256" key="7">
    <source>
        <dbReference type="ARBA" id="ARBA00023014"/>
    </source>
</evidence>
<evidence type="ECO:0000259" key="11">
    <source>
        <dbReference type="SMART" id="SM00478"/>
    </source>
</evidence>
<dbReference type="Pfam" id="PF15628">
    <property type="entry name" value="RRM_DME"/>
    <property type="match status" value="1"/>
</dbReference>
<evidence type="ECO:0000256" key="6">
    <source>
        <dbReference type="ARBA" id="ARBA00023004"/>
    </source>
</evidence>
<feature type="compositionally biased region" description="Basic and acidic residues" evidence="10">
    <location>
        <begin position="818"/>
        <end position="832"/>
    </location>
</feature>
<dbReference type="GO" id="GO:0006284">
    <property type="term" value="P:base-excision repair"/>
    <property type="evidence" value="ECO:0007669"/>
    <property type="project" value="InterPro"/>
</dbReference>
<dbReference type="InterPro" id="IPR028924">
    <property type="entry name" value="Perm-CXXC"/>
</dbReference>
<feature type="compositionally biased region" description="Basic and acidic residues" evidence="10">
    <location>
        <begin position="1364"/>
        <end position="1373"/>
    </location>
</feature>
<dbReference type="InterPro" id="IPR011257">
    <property type="entry name" value="DNA_glycosylase"/>
</dbReference>
<dbReference type="InterPro" id="IPR044811">
    <property type="entry name" value="DME/ROS1"/>
</dbReference>
<feature type="region of interest" description="Disordered" evidence="10">
    <location>
        <begin position="1345"/>
        <end position="1373"/>
    </location>
</feature>
<dbReference type="SUPFAM" id="SSF48150">
    <property type="entry name" value="DNA-glycosylase"/>
    <property type="match status" value="1"/>
</dbReference>
<dbReference type="GO" id="GO:0141166">
    <property type="term" value="P:chromosomal 5-methylcytosine DNA demethylation pathway"/>
    <property type="evidence" value="ECO:0007669"/>
    <property type="project" value="InterPro"/>
</dbReference>
<evidence type="ECO:0000256" key="1">
    <source>
        <dbReference type="ARBA" id="ARBA00001966"/>
    </source>
</evidence>
<comment type="similarity">
    <text evidence="3">Belongs to the DNA glycosylase family. DEMETER subfamily.</text>
</comment>
<feature type="region of interest" description="Disordered" evidence="10">
    <location>
        <begin position="1252"/>
        <end position="1278"/>
    </location>
</feature>
<dbReference type="InterPro" id="IPR028925">
    <property type="entry name" value="RRM_DME"/>
</dbReference>
<feature type="region of interest" description="Disordered" evidence="10">
    <location>
        <begin position="216"/>
        <end position="248"/>
    </location>
</feature>
<dbReference type="Pfam" id="PF15629">
    <property type="entry name" value="Perm-CXXC"/>
    <property type="match status" value="1"/>
</dbReference>
<evidence type="ECO:0000256" key="9">
    <source>
        <dbReference type="ARBA" id="ARBA00023242"/>
    </source>
</evidence>
<evidence type="ECO:0000256" key="10">
    <source>
        <dbReference type="SAM" id="MobiDB-lite"/>
    </source>
</evidence>
<organism evidence="12 13">
    <name type="scientific">Pyrus ussuriensis x Pyrus communis</name>
    <dbReference type="NCBI Taxonomy" id="2448454"/>
    <lineage>
        <taxon>Eukaryota</taxon>
        <taxon>Viridiplantae</taxon>
        <taxon>Streptophyta</taxon>
        <taxon>Embryophyta</taxon>
        <taxon>Tracheophyta</taxon>
        <taxon>Spermatophyta</taxon>
        <taxon>Magnoliopsida</taxon>
        <taxon>eudicotyledons</taxon>
        <taxon>Gunneridae</taxon>
        <taxon>Pentapetalae</taxon>
        <taxon>rosids</taxon>
        <taxon>fabids</taxon>
        <taxon>Rosales</taxon>
        <taxon>Rosaceae</taxon>
        <taxon>Amygdaloideae</taxon>
        <taxon>Maleae</taxon>
        <taxon>Pyrus</taxon>
    </lineage>
</organism>
<comment type="subcellular location">
    <subcellularLocation>
        <location evidence="2">Nucleus</location>
    </subcellularLocation>
</comment>
<feature type="region of interest" description="Disordered" evidence="10">
    <location>
        <begin position="792"/>
        <end position="832"/>
    </location>
</feature>
<feature type="compositionally biased region" description="Polar residues" evidence="10">
    <location>
        <begin position="231"/>
        <end position="248"/>
    </location>
</feature>
<reference evidence="12 13" key="3">
    <citation type="submission" date="2019-11" db="EMBL/GenBank/DDBJ databases">
        <title>A de novo genome assembly of a pear dwarfing rootstock.</title>
        <authorList>
            <person name="Wang F."/>
            <person name="Wang J."/>
            <person name="Li S."/>
            <person name="Zhang Y."/>
            <person name="Fang M."/>
            <person name="Ma L."/>
            <person name="Zhao Y."/>
            <person name="Jiang S."/>
        </authorList>
    </citation>
    <scope>NUCLEOTIDE SEQUENCE [LARGE SCALE GENOMIC DNA]</scope>
    <source>
        <strain evidence="12">S2</strain>
        <tissue evidence="12">Leaf</tissue>
    </source>
</reference>
<dbReference type="SMART" id="SM00478">
    <property type="entry name" value="ENDO3c"/>
    <property type="match status" value="1"/>
</dbReference>
<gene>
    <name evidence="12" type="ORF">D8674_020692</name>
</gene>
<dbReference type="InterPro" id="IPR003265">
    <property type="entry name" value="HhH-GPD_domain"/>
</dbReference>
<dbReference type="PANTHER" id="PTHR46213:SF24">
    <property type="entry name" value="HHH-GPD DOMAIN-CONTAINING PROTEIN"/>
    <property type="match status" value="1"/>
</dbReference>
<keyword evidence="9" id="KW-0539">Nucleus</keyword>
<keyword evidence="4" id="KW-0004">4Fe-4S</keyword>
<dbReference type="Gene3D" id="1.10.340.30">
    <property type="entry name" value="Hypothetical protein, domain 2"/>
    <property type="match status" value="1"/>
</dbReference>
<keyword evidence="8" id="KW-0238">DNA-binding</keyword>
<keyword evidence="6" id="KW-0408">Iron</keyword>
<feature type="compositionally biased region" description="Polar residues" evidence="10">
    <location>
        <begin position="1266"/>
        <end position="1278"/>
    </location>
</feature>
<dbReference type="Gene3D" id="1.10.1670.10">
    <property type="entry name" value="Helix-hairpin-Helix base-excision DNA repair enzymes (C-terminal)"/>
    <property type="match status" value="1"/>
</dbReference>
<accession>A0A5N5HUJ4</accession>
<feature type="compositionally biased region" description="Polar residues" evidence="10">
    <location>
        <begin position="1345"/>
        <end position="1356"/>
    </location>
</feature>
<feature type="compositionally biased region" description="Basic and acidic residues" evidence="10">
    <location>
        <begin position="327"/>
        <end position="342"/>
    </location>
</feature>
<sequence length="1878" mass="212533">MKFGGGFIPQDDDLRFMDPWIPVTPDKLIRQKPCPIPVHPRRNLLQGAHWQQQLNGVSREHVPVGASDNGMNQAVSPNGQLLRNGGLCSSDGSLAEKNQMINHFAGSYNAGSFTQLLRGDSSCWNNNTMTQLLHDKAAYIPSPNMNLSRSVDIAANTPLIPKLHPQLGNQETNTRSYLLTNQNCRSLVMDFPSQVDDSRQDSNSLHWLFGNQNHRSSPSSNLLSNGDSSSQISQHGFQPSYDLNSLPSTEVDTASGVISQLQFTTDEANNLENNQLSAMLKSLTDKCDRKEKGKQVIFIEDEATQTNGDELLQKIVEPSSAAISKPYNKDKESDSGGDRGIDLNKTPQQKPPKRRKHRPKVIIEGKPKRTPKPATPKNITSKETRPAKRMFERKNVQKESPSQLADITRETADANAGKGAQSCRRVLHFDLERTMDENLCRAIGQQEETQQENKRTFDLNFDYQGTHMGTNTNQVNAKPADRSGLLNELLVDKQIPGTLSNPIHSMSLMPNNFTFLPERQVSAALPATTKDMHLKNSHVMRRRVENAGSDLCQKRCRDEPTHMQQHSQAGGIGQDVIRANINHENLQKTLELANQGDSLLKLLSLPSEGRGSKREIFQTAEHTRLSTNDPPSSLSFQEILQLDEIQKISGILSKDFSGSHKKKKIENRYLSINNMPNKVTAVEECLRKVERPEENNVNSNGFASKNHKILSSYIENNKIMDRENKEISKLTGGRYTHSITSGNGFLHLQISSKSNSCQGSTKVLSFSTHSISETCNSQASSLPRKSFQIANKQVSHDNTSAKKQTEGTTLSEVSSGTDKVHQEKDSAYDHKQPSAKAIGYPIRTTFIIPIDDIIHQFIGLNLNGSCSKILEQEKTALVPYKGDGVIVPFQGIMKKRKPRPRVELDPETHRIWNLLMGKEGSEGDEGTDKKEKYWEEERNVFQGRVDSFIARMHLVQGKIHFHSNLQHNMHFQQTFFKMIKNQLLNEQVIGVFLTQNVKIWKVLNNFSQNVFVFCSSAFMSLAARFLLQSSNHQAPHKVRINILVNEPEVCMTSPDDATKWHNDTSSKPIYRQTSMTLHELAENQRDIENSWTERNLDEEHGQCFEEEFVSSQDSIESSITQGAVGIRSYPMSNSETEDPITGCRPNKVPISISTYQQMETTTMFQDFYRQFFHKSNQSTQTMNQYASSRGSFQQQSTHMYPDSGEPEPWRFGRTFNELESISSWPYCFQIRYERQSVFSCHQWTCMQQKHSTDLNNNSEKRPSTGHHCSNYSNQREGNLTFPLENTSVREPGEHTEPLMGNKSGSIKHVNNVSELSKKSINDADGKHILMENQSVDSNLQEQLFSHGQSHNETSTHTSKRRKGKADSEKKNAVDWDILRKQAQANGTKKERNKDTMDSLDYEALKNTNVKEISEAIKERGMNIMLAERIQEFLNRLVKEHGSIDLEWLRDVPPDKAKDYLLSIRGLGLKSVGCVRLLTLHHLAFPVDTNVGRIAVRLGWVPLQPLPESLQLHLLEMYPMLESIQKYLWPRLCKIDQRTLKPNCNACPMRGECRHFASAFASARLALPGPEEKSIVNSSVPITAGINPTIAVTPMSLPPPEINSLQIAGVEINKCEPIIEEPASPKQEFTELSQSDIEDLFYEDPDEIPTIKLNMEQFTSTLQNYMQEKTELQEGDMSKALVSLTSEAACIPTPKLKNVSRLRTEHQVYELPDSHPLLKGMDRREPDDPKRSCGSQDQHKLCNEKTCFSCNSIREENSQTVRGTILIPCRTAMRGSFPLNGTYFQVNEMFADHEFSHNPIDVPRGWIWNLPRRTVYFGTSVSTIFRGLSTEEIQYCFWRGYVCVRGFERKTRAPRPLMPRLHFPASKLTRTKNEGKKQH</sequence>
<feature type="compositionally biased region" description="Polar residues" evidence="10">
    <location>
        <begin position="806"/>
        <end position="817"/>
    </location>
</feature>
<dbReference type="InterPro" id="IPR023170">
    <property type="entry name" value="HhH_base_excis_C"/>
</dbReference>
<dbReference type="GO" id="GO:0005634">
    <property type="term" value="C:nucleus"/>
    <property type="evidence" value="ECO:0007669"/>
    <property type="project" value="UniProtKB-SubCell"/>
</dbReference>
<dbReference type="OrthoDB" id="1183139at2759"/>